<dbReference type="AlphaFoldDB" id="A0A0L6UY95"/>
<evidence type="ECO:0000313" key="1">
    <source>
        <dbReference type="EMBL" id="KNZ53503.1"/>
    </source>
</evidence>
<accession>A0A0L6UY95</accession>
<feature type="non-terminal residue" evidence="1">
    <location>
        <position position="1"/>
    </location>
</feature>
<sequence length="162" mass="18736">QSLISVTKFYLADAGYGLNRGLLVPYQGTDYHLCEQHCRKNLLNCLKLTCRNTQEASVVLQPFSKMNVPKQLHMKTEDLWFAAWLEHAAFQAAVGIMLDHHYKLEHKYDCVIACACIHKINILWNDHLDQIFQQSWANLGKQPVQKKINNVHPLQKLKNKVL</sequence>
<organism evidence="1 2">
    <name type="scientific">Puccinia sorghi</name>
    <dbReference type="NCBI Taxonomy" id="27349"/>
    <lineage>
        <taxon>Eukaryota</taxon>
        <taxon>Fungi</taxon>
        <taxon>Dikarya</taxon>
        <taxon>Basidiomycota</taxon>
        <taxon>Pucciniomycotina</taxon>
        <taxon>Pucciniomycetes</taxon>
        <taxon>Pucciniales</taxon>
        <taxon>Pucciniaceae</taxon>
        <taxon>Puccinia</taxon>
    </lineage>
</organism>
<gene>
    <name evidence="1" type="ORF">VP01_3220g2</name>
</gene>
<dbReference type="OrthoDB" id="1681765at2759"/>
<proteinExistence type="predicted"/>
<keyword evidence="2" id="KW-1185">Reference proteome</keyword>
<dbReference type="VEuPathDB" id="FungiDB:VP01_3220g2"/>
<dbReference type="EMBL" id="LAVV01008192">
    <property type="protein sequence ID" value="KNZ53503.1"/>
    <property type="molecule type" value="Genomic_DNA"/>
</dbReference>
<reference evidence="1 2" key="1">
    <citation type="submission" date="2015-08" db="EMBL/GenBank/DDBJ databases">
        <title>Next Generation Sequencing and Analysis of the Genome of Puccinia sorghi L Schw, the Causal Agent of Maize Common Rust.</title>
        <authorList>
            <person name="Rochi L."/>
            <person name="Burguener G."/>
            <person name="Darino M."/>
            <person name="Turjanski A."/>
            <person name="Kreff E."/>
            <person name="Dieguez M.J."/>
            <person name="Sacco F."/>
        </authorList>
    </citation>
    <scope>NUCLEOTIDE SEQUENCE [LARGE SCALE GENOMIC DNA]</scope>
    <source>
        <strain evidence="1 2">RO10H11247</strain>
    </source>
</reference>
<dbReference type="Proteomes" id="UP000037035">
    <property type="component" value="Unassembled WGS sequence"/>
</dbReference>
<evidence type="ECO:0008006" key="3">
    <source>
        <dbReference type="Google" id="ProtNLM"/>
    </source>
</evidence>
<protein>
    <recommendedName>
        <fullName evidence="3">DDE Tnp4 domain-containing protein</fullName>
    </recommendedName>
</protein>
<comment type="caution">
    <text evidence="1">The sequence shown here is derived from an EMBL/GenBank/DDBJ whole genome shotgun (WGS) entry which is preliminary data.</text>
</comment>
<evidence type="ECO:0000313" key="2">
    <source>
        <dbReference type="Proteomes" id="UP000037035"/>
    </source>
</evidence>
<name>A0A0L6UY95_9BASI</name>